<protein>
    <submittedName>
        <fullName evidence="2">Uncharacterized protein</fullName>
    </submittedName>
</protein>
<keyword evidence="3" id="KW-1185">Reference proteome</keyword>
<dbReference type="Proteomes" id="UP001620645">
    <property type="component" value="Unassembled WGS sequence"/>
</dbReference>
<sequence length="154" mass="17640">MHFDNDGDVTEDDYGENDDEFDEYDPQQNLGAQSNPQLIGEIMSTKMANQPPMFISGWEEDEQGIEQKDMSDPIEQFLSAAEEGNLHLMELLLSERPDLLMARDRDNYTALHRAAYSDKSETCKWLLSKVLTRKQKQAKVGRRCIPLQIGEISK</sequence>
<organism evidence="2 3">
    <name type="scientific">Heterodera schachtii</name>
    <name type="common">Sugarbeet cyst nematode worm</name>
    <name type="synonym">Tylenchus schachtii</name>
    <dbReference type="NCBI Taxonomy" id="97005"/>
    <lineage>
        <taxon>Eukaryota</taxon>
        <taxon>Metazoa</taxon>
        <taxon>Ecdysozoa</taxon>
        <taxon>Nematoda</taxon>
        <taxon>Chromadorea</taxon>
        <taxon>Rhabditida</taxon>
        <taxon>Tylenchina</taxon>
        <taxon>Tylenchomorpha</taxon>
        <taxon>Tylenchoidea</taxon>
        <taxon>Heteroderidae</taxon>
        <taxon>Heteroderinae</taxon>
        <taxon>Heterodera</taxon>
    </lineage>
</organism>
<proteinExistence type="predicted"/>
<comment type="caution">
    <text evidence="2">The sequence shown here is derived from an EMBL/GenBank/DDBJ whole genome shotgun (WGS) entry which is preliminary data.</text>
</comment>
<evidence type="ECO:0000256" key="1">
    <source>
        <dbReference type="SAM" id="MobiDB-lite"/>
    </source>
</evidence>
<dbReference type="InterPro" id="IPR036770">
    <property type="entry name" value="Ankyrin_rpt-contain_sf"/>
</dbReference>
<feature type="region of interest" description="Disordered" evidence="1">
    <location>
        <begin position="1"/>
        <end position="39"/>
    </location>
</feature>
<dbReference type="Pfam" id="PF12796">
    <property type="entry name" value="Ank_2"/>
    <property type="match status" value="1"/>
</dbReference>
<dbReference type="EMBL" id="JBICCN010000427">
    <property type="protein sequence ID" value="KAL3069731.1"/>
    <property type="molecule type" value="Genomic_DNA"/>
</dbReference>
<accession>A0ABD2HXJ0</accession>
<dbReference type="InterPro" id="IPR002110">
    <property type="entry name" value="Ankyrin_rpt"/>
</dbReference>
<dbReference type="Gene3D" id="1.25.40.20">
    <property type="entry name" value="Ankyrin repeat-containing domain"/>
    <property type="match status" value="1"/>
</dbReference>
<gene>
    <name evidence="2" type="ORF">niasHS_015965</name>
</gene>
<dbReference type="AlphaFoldDB" id="A0ABD2HXJ0"/>
<reference evidence="2 3" key="1">
    <citation type="submission" date="2024-10" db="EMBL/GenBank/DDBJ databases">
        <authorList>
            <person name="Kim D."/>
        </authorList>
    </citation>
    <scope>NUCLEOTIDE SEQUENCE [LARGE SCALE GENOMIC DNA]</scope>
    <source>
        <strain evidence="2">Taebaek</strain>
    </source>
</reference>
<evidence type="ECO:0000313" key="3">
    <source>
        <dbReference type="Proteomes" id="UP001620645"/>
    </source>
</evidence>
<evidence type="ECO:0000313" key="2">
    <source>
        <dbReference type="EMBL" id="KAL3069731.1"/>
    </source>
</evidence>
<name>A0ABD2HXJ0_HETSC</name>
<dbReference type="SUPFAM" id="SSF140860">
    <property type="entry name" value="Pseudo ankyrin repeat-like"/>
    <property type="match status" value="1"/>
</dbReference>
<feature type="compositionally biased region" description="Polar residues" evidence="1">
    <location>
        <begin position="26"/>
        <end position="37"/>
    </location>
</feature>
<feature type="compositionally biased region" description="Acidic residues" evidence="1">
    <location>
        <begin position="1"/>
        <end position="25"/>
    </location>
</feature>